<keyword evidence="1" id="KW-1133">Transmembrane helix</keyword>
<gene>
    <name evidence="2" type="ORF">MTP16_13380</name>
</gene>
<feature type="transmembrane region" description="Helical" evidence="1">
    <location>
        <begin position="394"/>
        <end position="411"/>
    </location>
</feature>
<dbReference type="EMBL" id="CP094534">
    <property type="protein sequence ID" value="UOE36342.1"/>
    <property type="molecule type" value="Genomic_DNA"/>
</dbReference>
<accession>A0ABY4BB40</accession>
<feature type="transmembrane region" description="Helical" evidence="1">
    <location>
        <begin position="281"/>
        <end position="309"/>
    </location>
</feature>
<organism evidence="2 3">
    <name type="scientific">Hymenobacter monticola</name>
    <dbReference type="NCBI Taxonomy" id="1705399"/>
    <lineage>
        <taxon>Bacteria</taxon>
        <taxon>Pseudomonadati</taxon>
        <taxon>Bacteroidota</taxon>
        <taxon>Cytophagia</taxon>
        <taxon>Cytophagales</taxon>
        <taxon>Hymenobacteraceae</taxon>
        <taxon>Hymenobacter</taxon>
    </lineage>
</organism>
<reference evidence="2 3" key="1">
    <citation type="submission" date="2022-03" db="EMBL/GenBank/DDBJ databases">
        <title>Hymenobactersp. isolated from the air.</title>
        <authorList>
            <person name="Won M."/>
            <person name="Kwon S.-W."/>
        </authorList>
    </citation>
    <scope>NUCLEOTIDE SEQUENCE [LARGE SCALE GENOMIC DNA]</scope>
    <source>
        <strain evidence="2 3">KACC 22596</strain>
    </source>
</reference>
<dbReference type="InterPro" id="IPR045691">
    <property type="entry name" value="DUF6056"/>
</dbReference>
<feature type="transmembrane region" description="Helical" evidence="1">
    <location>
        <begin position="111"/>
        <end position="131"/>
    </location>
</feature>
<feature type="transmembrane region" description="Helical" evidence="1">
    <location>
        <begin position="329"/>
        <end position="351"/>
    </location>
</feature>
<dbReference type="Proteomes" id="UP000831390">
    <property type="component" value="Chromosome"/>
</dbReference>
<feature type="transmembrane region" description="Helical" evidence="1">
    <location>
        <begin position="199"/>
        <end position="228"/>
    </location>
</feature>
<sequence length="515" mass="55506">MQNGGEQLAQQVPAMVGAEPDGREARERLVGGKGAVALLVTAGACLLPFLCLAFYAHPYLDDFVFPATVRQHGVWQHVATTYGQWSGRFSSSLVTALHPLAWGGLGAYQPFVFGLILFFAASVAFAGWNLLGGGGVPARVRLAAGSLFLVPFLLLLPSPTEAFYWATSALAYTLATACCLVLLGALARLASAERAGARAVWWALALMVAALAPGFSEIIGCFVLALLLVLAPQIWQRRLAGAPLALLLLAVGAAAVATLAPGNFARQAASLHPHLPLGRSLGLAAVALGYSLYGWLANGFVILLTLLVLPALQRLAGRAQLPLVRLARWVWVWPTWLFLGLLLCYVFSYVAVGTPPPSRARNVLVAFFLVGWLMSWVGLLAHRQRRGLAPLPTLPAYGRAALLALLGLLIASDHNSKLKREAVGTPTNSVAQAYRDWLSGDAARYDREEEARYQLIRSTPAKSVEIQPLRVKPETLFWWDISTNPTLWGNRAYAAFFNKQAIWTAPAPPGKPNKR</sequence>
<keyword evidence="1" id="KW-0472">Membrane</keyword>
<evidence type="ECO:0000313" key="3">
    <source>
        <dbReference type="Proteomes" id="UP000831390"/>
    </source>
</evidence>
<keyword evidence="3" id="KW-1185">Reference proteome</keyword>
<protein>
    <submittedName>
        <fullName evidence="2">DUF6056 family protein</fullName>
    </submittedName>
</protein>
<proteinExistence type="predicted"/>
<feature type="transmembrane region" description="Helical" evidence="1">
    <location>
        <begin position="162"/>
        <end position="187"/>
    </location>
</feature>
<feature type="transmembrane region" description="Helical" evidence="1">
    <location>
        <begin position="35"/>
        <end position="56"/>
    </location>
</feature>
<evidence type="ECO:0000313" key="2">
    <source>
        <dbReference type="EMBL" id="UOE36342.1"/>
    </source>
</evidence>
<feature type="transmembrane region" description="Helical" evidence="1">
    <location>
        <begin position="363"/>
        <end position="382"/>
    </location>
</feature>
<name>A0ABY4BB40_9BACT</name>
<feature type="transmembrane region" description="Helical" evidence="1">
    <location>
        <begin position="138"/>
        <end position="156"/>
    </location>
</feature>
<dbReference type="RefSeq" id="WP_243520059.1">
    <property type="nucleotide sequence ID" value="NZ_CP094534.1"/>
</dbReference>
<keyword evidence="1" id="KW-0812">Transmembrane</keyword>
<dbReference type="Pfam" id="PF19528">
    <property type="entry name" value="DUF6056"/>
    <property type="match status" value="1"/>
</dbReference>
<feature type="transmembrane region" description="Helical" evidence="1">
    <location>
        <begin position="240"/>
        <end position="260"/>
    </location>
</feature>
<evidence type="ECO:0000256" key="1">
    <source>
        <dbReference type="SAM" id="Phobius"/>
    </source>
</evidence>